<dbReference type="PANTHER" id="PTHR37464">
    <property type="entry name" value="BLL2463 PROTEIN"/>
    <property type="match status" value="1"/>
</dbReference>
<keyword evidence="1" id="KW-1133">Transmembrane helix</keyword>
<keyword evidence="1" id="KW-0812">Transmembrane</keyword>
<reference evidence="4" key="1">
    <citation type="submission" date="2023-05" db="EMBL/GenBank/DDBJ databases">
        <title>Complete genome sequence of Agrobacterium larrymoorei CFBP5477.</title>
        <authorList>
            <person name="Yen H.-C."/>
            <person name="Chou L."/>
            <person name="Lin Y.-C."/>
            <person name="Lai E.-M."/>
            <person name="Kuo C.-H."/>
        </authorList>
    </citation>
    <scope>NUCLEOTIDE SEQUENCE</scope>
    <source>
        <strain evidence="4">CFBP5477</strain>
    </source>
</reference>
<proteinExistence type="predicted"/>
<evidence type="ECO:0000259" key="2">
    <source>
        <dbReference type="Pfam" id="PF07584"/>
    </source>
</evidence>
<dbReference type="NCBIfam" id="TIGR02226">
    <property type="entry name" value="two_anch"/>
    <property type="match status" value="1"/>
</dbReference>
<feature type="domain" description="DUF4159" evidence="3">
    <location>
        <begin position="700"/>
        <end position="916"/>
    </location>
</feature>
<feature type="transmembrane region" description="Helical" evidence="1">
    <location>
        <begin position="60"/>
        <end position="78"/>
    </location>
</feature>
<organism evidence="4 5">
    <name type="scientific">Agrobacterium larrymoorei</name>
    <dbReference type="NCBI Taxonomy" id="160699"/>
    <lineage>
        <taxon>Bacteria</taxon>
        <taxon>Pseudomonadati</taxon>
        <taxon>Pseudomonadota</taxon>
        <taxon>Alphaproteobacteria</taxon>
        <taxon>Hyphomicrobiales</taxon>
        <taxon>Rhizobiaceae</taxon>
        <taxon>Rhizobium/Agrobacterium group</taxon>
        <taxon>Agrobacterium</taxon>
    </lineage>
</organism>
<dbReference type="Pfam" id="PF13709">
    <property type="entry name" value="DUF4159"/>
    <property type="match status" value="1"/>
</dbReference>
<dbReference type="Gene3D" id="3.40.50.12140">
    <property type="entry name" value="Domain of unknown function DUF4159"/>
    <property type="match status" value="1"/>
</dbReference>
<evidence type="ECO:0000313" key="5">
    <source>
        <dbReference type="Proteomes" id="UP000298664"/>
    </source>
</evidence>
<dbReference type="InterPro" id="IPR025297">
    <property type="entry name" value="DUF4159"/>
</dbReference>
<evidence type="ECO:0000256" key="1">
    <source>
        <dbReference type="SAM" id="Phobius"/>
    </source>
</evidence>
<evidence type="ECO:0000313" key="4">
    <source>
        <dbReference type="EMBL" id="WHA41962.1"/>
    </source>
</evidence>
<accession>A0AAF0HAC3</accession>
<evidence type="ECO:0000259" key="3">
    <source>
        <dbReference type="Pfam" id="PF13709"/>
    </source>
</evidence>
<dbReference type="RefSeq" id="WP_137393920.1">
    <property type="nucleotide sequence ID" value="NZ_CP124733.1"/>
</dbReference>
<gene>
    <name evidence="4" type="ORF">CFBP5477_004850</name>
</gene>
<dbReference type="Pfam" id="PF07584">
    <property type="entry name" value="BatA"/>
    <property type="match status" value="1"/>
</dbReference>
<dbReference type="PANTHER" id="PTHR37464:SF1">
    <property type="entry name" value="BLL2463 PROTEIN"/>
    <property type="match status" value="1"/>
</dbReference>
<dbReference type="SUPFAM" id="SSF52317">
    <property type="entry name" value="Class I glutamine amidotransferase-like"/>
    <property type="match status" value="1"/>
</dbReference>
<sequence length="936" mass="99859">MSALPFVFTSPYILLGLLALPAIWWLLRLTPPRPKTEVFPPLRILATVLKREETPSKSPWWLTLLRMLLAAAVILALADPVINPRNNTLAGSGPLVLIVDNSWASAPDWERRVRTAEALIGDAERAERPVSIAFTADRDHDAEPGTTAAALEKLAAAKPQPLTPDRVRAAEAVQEALNGTTPGTLAYITDGVATPEDRAALSNLASMQASEFRVIEGDGQAVAAITGAENGAETMTVSLSRLNTGGAANYTINAQDSQGRILASDGATFAPGAAETTATLSAPFELRNDFARLSIDRLATAGSTHLLDDGFRRRRVALLAGETGNDFQPLLQPLYYISRALQPYVDLVPQRQADLAVAIPELLQSNPSVIVMADIGRLPQETYAPLERWLSRGGTLIRFAGPRLAAAPAEDPLVPVTLRQGERALGGALSWAEPQPLADFPKFGPFAGMPRAEGVHIKRQVLAEPTPDLAERTWASLADGTPLVTTRNVDAGRIVLFHVSAEASWSDLPISGHFVEMLRRIVQLSQVGGSSASANAPAAALPPYRVLTATGSLSPEIGTARPLEARPGQNPLASFDNPPGLYGTESGFVALNLLPPGATLRPIDTALAGAAVATEGLVGEAAKSLRPALFIAALLMLFADSLIMLFMNGVFSRLPRARSSAAAILIAVASAFALMTPNPVQADDTKPGDEAILNSLDTTHLAYVRTGEDDVDRISQQGLQGLTEFLTWRTTLEPGAPVGLDISKDELSFYPIIYWPISATAPMPSTAAISRIDAYMRAGGTVLFDTRDQFSSLESGSTSANGQRLQEILANVDIPPLEPVPQDHVVTRSFYLLNNFPGRYNGSPLWVESRQDAARSTSGVSSQGDGVSPIIITGNDFAGAWAIDDNGAPVLPTVPPDEVQREHAFRSGVNIMMYMLTGNYKADQVHVPDILQRLGQ</sequence>
<feature type="transmembrane region" description="Helical" evidence="1">
    <location>
        <begin position="628"/>
        <end position="647"/>
    </location>
</feature>
<protein>
    <submittedName>
        <fullName evidence="4">DUF4159 domain-containing protein</fullName>
    </submittedName>
</protein>
<dbReference type="InterPro" id="IPR011933">
    <property type="entry name" value="Double_TM_dom"/>
</dbReference>
<dbReference type="Proteomes" id="UP000298664">
    <property type="component" value="Chromosome Circular"/>
</dbReference>
<dbReference type="InterPro" id="IPR024163">
    <property type="entry name" value="Aerotolerance_reg_N"/>
</dbReference>
<dbReference type="AlphaFoldDB" id="A0AAF0HAC3"/>
<feature type="domain" description="Aerotolerance regulator N-terminal" evidence="2">
    <location>
        <begin position="6"/>
        <end position="80"/>
    </location>
</feature>
<feature type="transmembrane region" description="Helical" evidence="1">
    <location>
        <begin position="6"/>
        <end position="27"/>
    </location>
</feature>
<name>A0AAF0HAC3_9HYPH</name>
<keyword evidence="1" id="KW-0472">Membrane</keyword>
<dbReference type="Gene3D" id="3.40.50.880">
    <property type="match status" value="1"/>
</dbReference>
<dbReference type="InterPro" id="IPR029062">
    <property type="entry name" value="Class_I_gatase-like"/>
</dbReference>
<feature type="transmembrane region" description="Helical" evidence="1">
    <location>
        <begin position="659"/>
        <end position="676"/>
    </location>
</feature>
<dbReference type="EMBL" id="CP124733">
    <property type="protein sequence ID" value="WHA41962.1"/>
    <property type="molecule type" value="Genomic_DNA"/>
</dbReference>
<dbReference type="CDD" id="cd03143">
    <property type="entry name" value="A4_beta-galactosidase_middle_domain"/>
    <property type="match status" value="1"/>
</dbReference>